<dbReference type="GO" id="GO:0016020">
    <property type="term" value="C:membrane"/>
    <property type="evidence" value="ECO:0007669"/>
    <property type="project" value="UniProtKB-SubCell"/>
</dbReference>
<evidence type="ECO:0000256" key="3">
    <source>
        <dbReference type="ARBA" id="ARBA00022989"/>
    </source>
</evidence>
<dbReference type="InterPro" id="IPR028082">
    <property type="entry name" value="Peripla_BP_I"/>
</dbReference>
<dbReference type="GO" id="GO:0007165">
    <property type="term" value="P:signal transduction"/>
    <property type="evidence" value="ECO:0007669"/>
    <property type="project" value="TreeGrafter"/>
</dbReference>
<dbReference type="InterPro" id="IPR001828">
    <property type="entry name" value="ANF_lig-bd_rcpt"/>
</dbReference>
<dbReference type="InterPro" id="IPR052612">
    <property type="entry name" value="ANP_Clearance_Receptor"/>
</dbReference>
<reference evidence="6" key="1">
    <citation type="journal article" date="2023" name="G3 (Bethesda)">
        <title>A reference genome for the long-term kleptoplast-retaining sea slug Elysia crispata morphotype clarki.</title>
        <authorList>
            <person name="Eastman K.E."/>
            <person name="Pendleton A.L."/>
            <person name="Shaikh M.A."/>
            <person name="Suttiyut T."/>
            <person name="Ogas R."/>
            <person name="Tomko P."/>
            <person name="Gavelis G."/>
            <person name="Widhalm J.R."/>
            <person name="Wisecaver J.H."/>
        </authorList>
    </citation>
    <scope>NUCLEOTIDE SEQUENCE</scope>
    <source>
        <strain evidence="6">ECLA1</strain>
    </source>
</reference>
<sequence length="322" mass="35252">MAGMCRSLLLINHPIPPRMLVTCMAACMLSLWGLTWPTCVATPSLPPMTALTLLSSSFTASNATHPPNEPSQTTLESVEASASKETMFTATSFPNDLDNLSPLQRSRPPNLVRLGVILPFTGSHPWVLPQTLPAILLAVEKVTNHSALLANQTVHVTSQDSKCSETIGPLAAIDMYFNQSADVFLGPACPYSVAPVARFSHFWGIPVLTAGGLVSDLKNKTEYKMLTRVQGPHAKVSEAMLTIARSHQWSVLALLYTDVSGSPDYGKRTCYFSAEAVFRGYYTTHGERPYSRDFDEEIPDVDFSRLLEDMSRKARGKNGDCR</sequence>
<dbReference type="GO" id="GO:0038023">
    <property type="term" value="F:signaling receptor activity"/>
    <property type="evidence" value="ECO:0007669"/>
    <property type="project" value="TreeGrafter"/>
</dbReference>
<accession>A0AAE0YDQ0</accession>
<keyword evidence="3" id="KW-1133">Transmembrane helix</keyword>
<dbReference type="SUPFAM" id="SSF53822">
    <property type="entry name" value="Periplasmic binding protein-like I"/>
    <property type="match status" value="1"/>
</dbReference>
<keyword evidence="7" id="KW-1185">Reference proteome</keyword>
<evidence type="ECO:0000313" key="7">
    <source>
        <dbReference type="Proteomes" id="UP001283361"/>
    </source>
</evidence>
<gene>
    <name evidence="6" type="ORF">RRG08_015984</name>
</gene>
<protein>
    <recommendedName>
        <fullName evidence="5">Receptor ligand binding region domain-containing protein</fullName>
    </recommendedName>
</protein>
<keyword evidence="4" id="KW-0472">Membrane</keyword>
<comment type="caution">
    <text evidence="6">The sequence shown here is derived from an EMBL/GenBank/DDBJ whole genome shotgun (WGS) entry which is preliminary data.</text>
</comment>
<dbReference type="Pfam" id="PF01094">
    <property type="entry name" value="ANF_receptor"/>
    <property type="match status" value="1"/>
</dbReference>
<dbReference type="PANTHER" id="PTHR44755:SF11">
    <property type="entry name" value="ATRIAL NATRIURETIC PEPTIDE RECEPTOR 3 ISOFORM X1"/>
    <property type="match status" value="1"/>
</dbReference>
<dbReference type="PANTHER" id="PTHR44755">
    <property type="entry name" value="NATRIURETIC PEPTIDE RECEPTOR 3-RELATED"/>
    <property type="match status" value="1"/>
</dbReference>
<keyword evidence="2" id="KW-0812">Transmembrane</keyword>
<feature type="domain" description="Receptor ligand binding region" evidence="5">
    <location>
        <begin position="131"/>
        <end position="275"/>
    </location>
</feature>
<dbReference type="EMBL" id="JAWDGP010006398">
    <property type="protein sequence ID" value="KAK3741737.1"/>
    <property type="molecule type" value="Genomic_DNA"/>
</dbReference>
<dbReference type="GO" id="GO:0017046">
    <property type="term" value="F:peptide hormone binding"/>
    <property type="evidence" value="ECO:0007669"/>
    <property type="project" value="TreeGrafter"/>
</dbReference>
<evidence type="ECO:0000259" key="5">
    <source>
        <dbReference type="Pfam" id="PF01094"/>
    </source>
</evidence>
<dbReference type="Gene3D" id="3.40.50.2300">
    <property type="match status" value="1"/>
</dbReference>
<name>A0AAE0YDQ0_9GAST</name>
<evidence type="ECO:0000256" key="1">
    <source>
        <dbReference type="ARBA" id="ARBA00004370"/>
    </source>
</evidence>
<comment type="subcellular location">
    <subcellularLocation>
        <location evidence="1">Membrane</location>
    </subcellularLocation>
</comment>
<proteinExistence type="predicted"/>
<evidence type="ECO:0000256" key="4">
    <source>
        <dbReference type="ARBA" id="ARBA00023136"/>
    </source>
</evidence>
<evidence type="ECO:0000256" key="2">
    <source>
        <dbReference type="ARBA" id="ARBA00022692"/>
    </source>
</evidence>
<dbReference type="AlphaFoldDB" id="A0AAE0YDQ0"/>
<dbReference type="Proteomes" id="UP001283361">
    <property type="component" value="Unassembled WGS sequence"/>
</dbReference>
<organism evidence="6 7">
    <name type="scientific">Elysia crispata</name>
    <name type="common">lettuce slug</name>
    <dbReference type="NCBI Taxonomy" id="231223"/>
    <lineage>
        <taxon>Eukaryota</taxon>
        <taxon>Metazoa</taxon>
        <taxon>Spiralia</taxon>
        <taxon>Lophotrochozoa</taxon>
        <taxon>Mollusca</taxon>
        <taxon>Gastropoda</taxon>
        <taxon>Heterobranchia</taxon>
        <taxon>Euthyneura</taxon>
        <taxon>Panpulmonata</taxon>
        <taxon>Sacoglossa</taxon>
        <taxon>Placobranchoidea</taxon>
        <taxon>Plakobranchidae</taxon>
        <taxon>Elysia</taxon>
    </lineage>
</organism>
<evidence type="ECO:0000313" key="6">
    <source>
        <dbReference type="EMBL" id="KAK3741737.1"/>
    </source>
</evidence>